<accession>A0AAD9SBR6</accession>
<proteinExistence type="predicted"/>
<comment type="caution">
    <text evidence="2">The sequence shown here is derived from an EMBL/GenBank/DDBJ whole genome shotgun (WGS) entry which is preliminary data.</text>
</comment>
<feature type="signal peptide" evidence="1">
    <location>
        <begin position="1"/>
        <end position="18"/>
    </location>
</feature>
<evidence type="ECO:0000256" key="1">
    <source>
        <dbReference type="SAM" id="SignalP"/>
    </source>
</evidence>
<evidence type="ECO:0000313" key="2">
    <source>
        <dbReference type="EMBL" id="KAK2602483.1"/>
    </source>
</evidence>
<evidence type="ECO:0000313" key="3">
    <source>
        <dbReference type="Proteomes" id="UP001265746"/>
    </source>
</evidence>
<feature type="chain" id="PRO_5041997076" evidence="1">
    <location>
        <begin position="19"/>
        <end position="161"/>
    </location>
</feature>
<reference evidence="2" key="1">
    <citation type="submission" date="2023-06" db="EMBL/GenBank/DDBJ databases">
        <authorList>
            <person name="Noh H."/>
        </authorList>
    </citation>
    <scope>NUCLEOTIDE SEQUENCE</scope>
    <source>
        <strain evidence="2">DUCC20226</strain>
    </source>
</reference>
<protein>
    <submittedName>
        <fullName evidence="2">Uncharacterized protein</fullName>
    </submittedName>
</protein>
<name>A0AAD9SBR6_PHOAM</name>
<dbReference type="EMBL" id="JAUJFL010000005">
    <property type="protein sequence ID" value="KAK2602483.1"/>
    <property type="molecule type" value="Genomic_DNA"/>
</dbReference>
<gene>
    <name evidence="2" type="ORF">N8I77_009011</name>
</gene>
<sequence>MMNLFTLLITAFSMAVLAAPAPAQQRHAVEVQSVSAEPPTCVDGVPASTTPYNINYAAVKAPTAAHGFYDIEPAWDTAHAVGSAMNLYMAHGSDVNEYASFKCQYTCNGTPGCVSFFGRFVQVNSTDEHFECLGFNALLDDSSFTLSSRNMANGGFNKLCT</sequence>
<keyword evidence="1" id="KW-0732">Signal</keyword>
<organism evidence="2 3">
    <name type="scientific">Phomopsis amygdali</name>
    <name type="common">Fusicoccum amygdali</name>
    <dbReference type="NCBI Taxonomy" id="1214568"/>
    <lineage>
        <taxon>Eukaryota</taxon>
        <taxon>Fungi</taxon>
        <taxon>Dikarya</taxon>
        <taxon>Ascomycota</taxon>
        <taxon>Pezizomycotina</taxon>
        <taxon>Sordariomycetes</taxon>
        <taxon>Sordariomycetidae</taxon>
        <taxon>Diaporthales</taxon>
        <taxon>Diaporthaceae</taxon>
        <taxon>Diaporthe</taxon>
    </lineage>
</organism>
<dbReference type="Proteomes" id="UP001265746">
    <property type="component" value="Unassembled WGS sequence"/>
</dbReference>
<dbReference type="AlphaFoldDB" id="A0AAD9SBR6"/>
<keyword evidence="3" id="KW-1185">Reference proteome</keyword>